<comment type="function">
    <text evidence="7">Part of the ABC transporter complex PotABCD involved in spermidine/putrescine import. Responsible for energy coupling to the transport system.</text>
</comment>
<dbReference type="InterPro" id="IPR003593">
    <property type="entry name" value="AAA+_ATPase"/>
</dbReference>
<comment type="subunit">
    <text evidence="7">The complex is composed of two ATP-binding proteins (PotA), two transmembrane proteins (PotB and PotC) and a solute-binding protein (PotD).</text>
</comment>
<dbReference type="InterPro" id="IPR027417">
    <property type="entry name" value="P-loop_NTPase"/>
</dbReference>
<dbReference type="Pfam" id="PF00005">
    <property type="entry name" value="ABC_tran"/>
    <property type="match status" value="1"/>
</dbReference>
<dbReference type="EMBL" id="QFQD01000006">
    <property type="protein sequence ID" value="PZQ84976.1"/>
    <property type="molecule type" value="Genomic_DNA"/>
</dbReference>
<comment type="caution">
    <text evidence="9">The sequence shown here is derived from an EMBL/GenBank/DDBJ whole genome shotgun (WGS) entry which is preliminary data.</text>
</comment>
<dbReference type="InterPro" id="IPR008995">
    <property type="entry name" value="Mo/tungstate-bd_C_term_dom"/>
</dbReference>
<dbReference type="PROSITE" id="PS50893">
    <property type="entry name" value="ABC_TRANSPORTER_2"/>
    <property type="match status" value="1"/>
</dbReference>
<keyword evidence="3 7" id="KW-0547">Nucleotide-binding</keyword>
<keyword evidence="6 7" id="KW-0472">Membrane</keyword>
<evidence type="ECO:0000259" key="8">
    <source>
        <dbReference type="PROSITE" id="PS50893"/>
    </source>
</evidence>
<evidence type="ECO:0000256" key="6">
    <source>
        <dbReference type="ARBA" id="ARBA00023136"/>
    </source>
</evidence>
<organism evidence="9 10">
    <name type="scientific">Ancylobacter novellus</name>
    <name type="common">Thiobacillus novellus</name>
    <dbReference type="NCBI Taxonomy" id="921"/>
    <lineage>
        <taxon>Bacteria</taxon>
        <taxon>Pseudomonadati</taxon>
        <taxon>Pseudomonadota</taxon>
        <taxon>Alphaproteobacteria</taxon>
        <taxon>Hyphomicrobiales</taxon>
        <taxon>Xanthobacteraceae</taxon>
        <taxon>Ancylobacter</taxon>
    </lineage>
</organism>
<dbReference type="Gene3D" id="3.40.50.300">
    <property type="entry name" value="P-loop containing nucleotide triphosphate hydrolases"/>
    <property type="match status" value="1"/>
</dbReference>
<dbReference type="GO" id="GO:0016887">
    <property type="term" value="F:ATP hydrolysis activity"/>
    <property type="evidence" value="ECO:0007669"/>
    <property type="project" value="InterPro"/>
</dbReference>
<evidence type="ECO:0000313" key="9">
    <source>
        <dbReference type="EMBL" id="PZQ84976.1"/>
    </source>
</evidence>
<dbReference type="GO" id="GO:0015417">
    <property type="term" value="F:ABC-type polyamine transporter activity"/>
    <property type="evidence" value="ECO:0007669"/>
    <property type="project" value="UniProtKB-EC"/>
</dbReference>
<name>A0A2W5R5R4_ANCNO</name>
<evidence type="ECO:0000256" key="3">
    <source>
        <dbReference type="ARBA" id="ARBA00022741"/>
    </source>
</evidence>
<dbReference type="InterPro" id="IPR005893">
    <property type="entry name" value="PotA-like"/>
</dbReference>
<evidence type="ECO:0000256" key="5">
    <source>
        <dbReference type="ARBA" id="ARBA00022967"/>
    </source>
</evidence>
<evidence type="ECO:0000256" key="7">
    <source>
        <dbReference type="RuleBase" id="RU364083"/>
    </source>
</evidence>
<dbReference type="Pfam" id="PF08402">
    <property type="entry name" value="TOBE_2"/>
    <property type="match status" value="1"/>
</dbReference>
<reference evidence="9 10" key="1">
    <citation type="submission" date="2017-08" db="EMBL/GenBank/DDBJ databases">
        <title>Infants hospitalized years apart are colonized by the same room-sourced microbial strains.</title>
        <authorList>
            <person name="Brooks B."/>
            <person name="Olm M.R."/>
            <person name="Firek B.A."/>
            <person name="Baker R."/>
            <person name="Thomas B.C."/>
            <person name="Morowitz M.J."/>
            <person name="Banfield J.F."/>
        </authorList>
    </citation>
    <scope>NUCLEOTIDE SEQUENCE [LARGE SCALE GENOMIC DNA]</scope>
    <source>
        <strain evidence="9">S2_005_001_R2_27</strain>
    </source>
</reference>
<dbReference type="EC" id="7.6.2.11" evidence="7"/>
<evidence type="ECO:0000256" key="2">
    <source>
        <dbReference type="ARBA" id="ARBA00022475"/>
    </source>
</evidence>
<dbReference type="InterPro" id="IPR012340">
    <property type="entry name" value="NA-bd_OB-fold"/>
</dbReference>
<keyword evidence="4 7" id="KW-0067">ATP-binding</keyword>
<evidence type="ECO:0000313" key="10">
    <source>
        <dbReference type="Proteomes" id="UP000248887"/>
    </source>
</evidence>
<comment type="catalytic activity">
    <reaction evidence="7">
        <text>ATP + H2O + polyamine-[polyamine-binding protein]Side 1 = ADP + phosphate + polyamineSide 2 + [polyamine-binding protein]Side 1.</text>
        <dbReference type="EC" id="7.6.2.11"/>
    </reaction>
</comment>
<gene>
    <name evidence="7" type="primary">potA</name>
    <name evidence="9" type="ORF">DI549_03095</name>
</gene>
<dbReference type="GO" id="GO:0005524">
    <property type="term" value="F:ATP binding"/>
    <property type="evidence" value="ECO:0007669"/>
    <property type="project" value="UniProtKB-KW"/>
</dbReference>
<feature type="domain" description="ABC transporter" evidence="8">
    <location>
        <begin position="14"/>
        <end position="248"/>
    </location>
</feature>
<dbReference type="Gene3D" id="2.40.50.100">
    <property type="match status" value="1"/>
</dbReference>
<dbReference type="SUPFAM" id="SSF50331">
    <property type="entry name" value="MOP-like"/>
    <property type="match status" value="1"/>
</dbReference>
<dbReference type="Gene3D" id="2.40.50.140">
    <property type="entry name" value="Nucleic acid-binding proteins"/>
    <property type="match status" value="1"/>
</dbReference>
<dbReference type="SMART" id="SM00382">
    <property type="entry name" value="AAA"/>
    <property type="match status" value="1"/>
</dbReference>
<dbReference type="Proteomes" id="UP000248887">
    <property type="component" value="Unassembled WGS sequence"/>
</dbReference>
<dbReference type="PANTHER" id="PTHR42781">
    <property type="entry name" value="SPERMIDINE/PUTRESCINE IMPORT ATP-BINDING PROTEIN POTA"/>
    <property type="match status" value="1"/>
</dbReference>
<dbReference type="InterPro" id="IPR003439">
    <property type="entry name" value="ABC_transporter-like_ATP-bd"/>
</dbReference>
<dbReference type="GO" id="GO:0043190">
    <property type="term" value="C:ATP-binding cassette (ABC) transporter complex"/>
    <property type="evidence" value="ECO:0007669"/>
    <property type="project" value="InterPro"/>
</dbReference>
<protein>
    <recommendedName>
        <fullName evidence="7">Spermidine/putrescine import ATP-binding protein PotA</fullName>
        <ecNumber evidence="7">7.6.2.11</ecNumber>
    </recommendedName>
</protein>
<proteinExistence type="inferred from homology"/>
<keyword evidence="5 7" id="KW-1278">Translocase</keyword>
<evidence type="ECO:0000256" key="4">
    <source>
        <dbReference type="ARBA" id="ARBA00022840"/>
    </source>
</evidence>
<evidence type="ECO:0000256" key="1">
    <source>
        <dbReference type="ARBA" id="ARBA00022448"/>
    </source>
</evidence>
<dbReference type="SUPFAM" id="SSF52540">
    <property type="entry name" value="P-loop containing nucleoside triphosphate hydrolases"/>
    <property type="match status" value="1"/>
</dbReference>
<dbReference type="InterPro" id="IPR050093">
    <property type="entry name" value="ABC_SmlMolc_Importer"/>
</dbReference>
<dbReference type="AlphaFoldDB" id="A0A2W5R5R4"/>
<dbReference type="NCBIfam" id="TIGR01187">
    <property type="entry name" value="potA"/>
    <property type="match status" value="1"/>
</dbReference>
<accession>A0A2W5R5R4</accession>
<keyword evidence="1 7" id="KW-0813">Transport</keyword>
<comment type="similarity">
    <text evidence="7">Belongs to the ABC transporter superfamily. Spermidine/putrescine importer (TC 3.A.1.11.1) family.</text>
</comment>
<dbReference type="InterPro" id="IPR013611">
    <property type="entry name" value="Transp-assoc_OB_typ2"/>
</dbReference>
<keyword evidence="2 7" id="KW-1003">Cell membrane</keyword>
<dbReference type="FunFam" id="3.40.50.300:FF:000133">
    <property type="entry name" value="Spermidine/putrescine import ATP-binding protein PotA"/>
    <property type="match status" value="1"/>
</dbReference>
<dbReference type="PANTHER" id="PTHR42781:SF4">
    <property type="entry name" value="SPERMIDINE_PUTRESCINE IMPORT ATP-BINDING PROTEIN POTA"/>
    <property type="match status" value="1"/>
</dbReference>
<dbReference type="GO" id="GO:0015847">
    <property type="term" value="P:putrescine transport"/>
    <property type="evidence" value="ECO:0007669"/>
    <property type="project" value="UniProtKB-ARBA"/>
</dbReference>
<sequence>MPEPAATQDKRVAIEAKGIVKEFGQGPNALRALDNVSVSIRENEFFTLLGPSGCGKTTLLRMIAGFEFPTEGAILLHGEDIAGLPPFKRPINTVFQSYALFPHLTVWENVAFGLQMLGRSKAEIERRVGEMLKLVRMEELAQRRTDQISGGQGQRVALARALAPAPKVLLLDEPLSALDYKLRKEMQIELKRMQSETGITFVFVTHDQEEALTMSDRIAVMSKGKVLQIGSPWDIYDKPADRFVADFIGETNFLIGAVLGTEQGLARVRLKSGAEVLATIAEGMAPKAEVTIVVRPEHARAVPPGSGQLAGTVENVVYFGTDTHIHLKLDSGEPFMVRQQNSRTQSCGFEVGDRAGIEIASDAAQVLRD</sequence>